<accession>A0A346HG53</accession>
<reference evidence="1" key="1">
    <citation type="submission" date="2018-07" db="EMBL/GenBank/DDBJ databases">
        <authorList>
            <person name="Quirk P.G."/>
            <person name="Krulwich T.A."/>
        </authorList>
    </citation>
    <scope>NUCLEOTIDE SEQUENCE</scope>
</reference>
<keyword evidence="1" id="KW-0934">Plastid</keyword>
<sequence length="120" mass="14327">MLEKPVSLRKDSFVHVSRFLVGNNLNPIGNELDRKVQLALLLSRTTLFQQQRRPPRKLRQYYLRVLFRYYPYEDRCINVVADEHRGGISQLKHQEYRPPCGETRYHLGYKDQIHPHPKLA</sequence>
<proteinExistence type="predicted"/>
<evidence type="ECO:0000313" key="1">
    <source>
        <dbReference type="EMBL" id="AXO67777.1"/>
    </source>
</evidence>
<protein>
    <submittedName>
        <fullName evidence="1">Uncharacterized protein</fullName>
    </submittedName>
</protein>
<gene>
    <name evidence="1" type="primary">p35</name>
</gene>
<dbReference type="AlphaFoldDB" id="A0A346HG53"/>
<geneLocation type="plastid" evidence="1"/>
<name>A0A346HG53_9CHLO</name>
<organism evidence="1">
    <name type="scientific">uncultured Choricystis</name>
    <dbReference type="NCBI Taxonomy" id="858337"/>
    <lineage>
        <taxon>Eukaryota</taxon>
        <taxon>Viridiplantae</taxon>
        <taxon>Chlorophyta</taxon>
        <taxon>core chlorophytes</taxon>
        <taxon>Trebouxiophyceae</taxon>
        <taxon>environmental samples</taxon>
    </lineage>
</organism>
<dbReference type="EMBL" id="MH591948">
    <property type="protein sequence ID" value="AXO67777.1"/>
    <property type="molecule type" value="Genomic_DNA"/>
</dbReference>